<dbReference type="AlphaFoldDB" id="A0A6S7GYM7"/>
<dbReference type="EMBL" id="CACRXK020002928">
    <property type="protein sequence ID" value="CAB3996695.1"/>
    <property type="molecule type" value="Genomic_DNA"/>
</dbReference>
<evidence type="ECO:0000313" key="2">
    <source>
        <dbReference type="EMBL" id="CAB3996695.1"/>
    </source>
</evidence>
<keyword evidence="3" id="KW-1185">Reference proteome</keyword>
<accession>A0A6S7GYM7</accession>
<dbReference type="PANTHER" id="PTHR48059">
    <property type="entry name" value="POLYGALACTURONASE INHIBITOR 1"/>
    <property type="match status" value="1"/>
</dbReference>
<feature type="non-terminal residue" evidence="2">
    <location>
        <position position="295"/>
    </location>
</feature>
<comment type="subcellular location">
    <subcellularLocation>
        <location evidence="1">Cell envelope</location>
    </subcellularLocation>
</comment>
<dbReference type="InterPro" id="IPR051848">
    <property type="entry name" value="PGIP"/>
</dbReference>
<reference evidence="2" key="1">
    <citation type="submission" date="2020-04" db="EMBL/GenBank/DDBJ databases">
        <authorList>
            <person name="Alioto T."/>
            <person name="Alioto T."/>
            <person name="Gomez Garrido J."/>
        </authorList>
    </citation>
    <scope>NUCLEOTIDE SEQUENCE</scope>
    <source>
        <strain evidence="2">A484AB</strain>
    </source>
</reference>
<evidence type="ECO:0000256" key="1">
    <source>
        <dbReference type="ARBA" id="ARBA00004196"/>
    </source>
</evidence>
<organism evidence="2 3">
    <name type="scientific">Paramuricea clavata</name>
    <name type="common">Red gorgonian</name>
    <name type="synonym">Violescent sea-whip</name>
    <dbReference type="NCBI Taxonomy" id="317549"/>
    <lineage>
        <taxon>Eukaryota</taxon>
        <taxon>Metazoa</taxon>
        <taxon>Cnidaria</taxon>
        <taxon>Anthozoa</taxon>
        <taxon>Octocorallia</taxon>
        <taxon>Malacalcyonacea</taxon>
        <taxon>Plexauridae</taxon>
        <taxon>Paramuricea</taxon>
    </lineage>
</organism>
<name>A0A6S7GYM7_PARCT</name>
<dbReference type="OrthoDB" id="2013775at2759"/>
<dbReference type="SUPFAM" id="SSF52047">
    <property type="entry name" value="RNI-like"/>
    <property type="match status" value="1"/>
</dbReference>
<dbReference type="Pfam" id="PF00560">
    <property type="entry name" value="LRR_1"/>
    <property type="match status" value="1"/>
</dbReference>
<evidence type="ECO:0000313" key="3">
    <source>
        <dbReference type="Proteomes" id="UP001152795"/>
    </source>
</evidence>
<dbReference type="Proteomes" id="UP001152795">
    <property type="component" value="Unassembled WGS sequence"/>
</dbReference>
<dbReference type="InterPro" id="IPR001611">
    <property type="entry name" value="Leu-rich_rpt"/>
</dbReference>
<comment type="caution">
    <text evidence="2">The sequence shown here is derived from an EMBL/GenBank/DDBJ whole genome shotgun (WGS) entry which is preliminary data.</text>
</comment>
<sequence>SNKLNGSLPATLNKLQTLQVLDLSNNNFTGFAANLSFNSQLQILYLDRNIHLKIDGNTLLKALQPCFCSLRMLLARNCGLKGGLSSSLFNFHQVMYIDLSNNNLTSRILTNEAFNMVYLFYLAVASNNFTGELPMNFFPPLTSLKYLDVRQNRFLKSKGTFPNINMIVTYSVKIQRDTFSCPTVHLSNSGRRVEMDPGYYDYFLCSCTKGYYGYRRYCKPCMQGGSCKMKEATTNKTKTSSSSKQSEIKMNMNKGYWPCCGDFDNVTKLVKCTQQEMFDDEICNPSEDCKCWLQL</sequence>
<dbReference type="PANTHER" id="PTHR48059:SF30">
    <property type="entry name" value="OS06G0587000 PROTEIN"/>
    <property type="match status" value="1"/>
</dbReference>
<proteinExistence type="predicted"/>
<dbReference type="Gene3D" id="3.80.10.10">
    <property type="entry name" value="Ribonuclease Inhibitor"/>
    <property type="match status" value="2"/>
</dbReference>
<dbReference type="InterPro" id="IPR032675">
    <property type="entry name" value="LRR_dom_sf"/>
</dbReference>
<feature type="non-terminal residue" evidence="2">
    <location>
        <position position="1"/>
    </location>
</feature>
<protein>
    <submittedName>
        <fullName evidence="2">Leucine-rich repeat-containing DDB_G0281931</fullName>
    </submittedName>
</protein>
<gene>
    <name evidence="2" type="ORF">PACLA_8A057222</name>
</gene>